<dbReference type="AlphaFoldDB" id="A0A7Y7X9F9"/>
<keyword evidence="2" id="KW-0479">Metal-binding</keyword>
<dbReference type="EMBL" id="JACAQB010000004">
    <property type="protein sequence ID" value="NWB95694.1"/>
    <property type="molecule type" value="Genomic_DNA"/>
</dbReference>
<dbReference type="InterPro" id="IPR036866">
    <property type="entry name" value="RibonucZ/Hydroxyglut_hydro"/>
</dbReference>
<dbReference type="RefSeq" id="WP_177100909.1">
    <property type="nucleotide sequence ID" value="NZ_JACAOS010000021.1"/>
</dbReference>
<evidence type="ECO:0000256" key="1">
    <source>
        <dbReference type="ARBA" id="ARBA00007749"/>
    </source>
</evidence>
<keyword evidence="4" id="KW-0862">Zinc</keyword>
<dbReference type="Gene3D" id="3.60.15.10">
    <property type="entry name" value="Ribonuclease Z/Hydroxyacylglutathione hydrolase-like"/>
    <property type="match status" value="1"/>
</dbReference>
<dbReference type="PANTHER" id="PTHR42978">
    <property type="entry name" value="QUORUM-QUENCHING LACTONASE YTNP-RELATED-RELATED"/>
    <property type="match status" value="1"/>
</dbReference>
<dbReference type="PANTHER" id="PTHR42978:SF6">
    <property type="entry name" value="QUORUM-QUENCHING LACTONASE YTNP-RELATED"/>
    <property type="match status" value="1"/>
</dbReference>
<sequence length="315" mass="35033">MKLNETGAVMPVEKPLVGDTMVIGTDTSDLLNFKTWRIGDVTITRVLEFPTSTLPPQVLLKASPEDVLRHAWLQPEFATPEGLIKINIQAFIIESQGKRIMVDPCVGNDKKRDGASFNMLNNPFLERLEAAGFPRESIDIVLCTHLHTDHCGWNTMLVDGKWVPTFPNAAYLFARGEYEFAKVDKGEEQEATYQDSIKPIIEAGLAQLVEYDHMLSDEVWFEHSPGHTPGHCSIIISSKGEEALISGDVMHHPLQAAEPHVCSYTCWNDELAITSRRRILEKSAESGRLVLGTHFAGPSAVRVKIDGDVWKMEGA</sequence>
<comment type="similarity">
    <text evidence="1">Belongs to the metallo-beta-lactamase superfamily.</text>
</comment>
<feature type="domain" description="Metallo-beta-lactamase" evidence="5">
    <location>
        <begin position="87"/>
        <end position="294"/>
    </location>
</feature>
<name>A0A7Y7X9F9_9PSED</name>
<protein>
    <submittedName>
        <fullName evidence="6">MBL fold metallo-hydrolase</fullName>
    </submittedName>
</protein>
<dbReference type="SMART" id="SM00849">
    <property type="entry name" value="Lactamase_B"/>
    <property type="match status" value="1"/>
</dbReference>
<evidence type="ECO:0000256" key="3">
    <source>
        <dbReference type="ARBA" id="ARBA00022801"/>
    </source>
</evidence>
<dbReference type="SUPFAM" id="SSF56281">
    <property type="entry name" value="Metallo-hydrolase/oxidoreductase"/>
    <property type="match status" value="1"/>
</dbReference>
<dbReference type="GO" id="GO:0016787">
    <property type="term" value="F:hydrolase activity"/>
    <property type="evidence" value="ECO:0007669"/>
    <property type="project" value="UniProtKB-KW"/>
</dbReference>
<gene>
    <name evidence="6" type="ORF">HX882_07310</name>
</gene>
<evidence type="ECO:0000313" key="6">
    <source>
        <dbReference type="EMBL" id="NWB95694.1"/>
    </source>
</evidence>
<keyword evidence="3 6" id="KW-0378">Hydrolase</keyword>
<evidence type="ECO:0000259" key="5">
    <source>
        <dbReference type="SMART" id="SM00849"/>
    </source>
</evidence>
<dbReference type="InterPro" id="IPR051013">
    <property type="entry name" value="MBL_superfamily_lactonases"/>
</dbReference>
<dbReference type="Pfam" id="PF00753">
    <property type="entry name" value="Lactamase_B"/>
    <property type="match status" value="1"/>
</dbReference>
<organism evidence="6 7">
    <name type="scientific">Pseudomonas gingeri</name>
    <dbReference type="NCBI Taxonomy" id="117681"/>
    <lineage>
        <taxon>Bacteria</taxon>
        <taxon>Pseudomonadati</taxon>
        <taxon>Pseudomonadota</taxon>
        <taxon>Gammaproteobacteria</taxon>
        <taxon>Pseudomonadales</taxon>
        <taxon>Pseudomonadaceae</taxon>
        <taxon>Pseudomonas</taxon>
    </lineage>
</organism>
<dbReference type="Proteomes" id="UP000539985">
    <property type="component" value="Unassembled WGS sequence"/>
</dbReference>
<accession>A0A7Y7X9F9</accession>
<dbReference type="CDD" id="cd16277">
    <property type="entry name" value="metallo-hydrolase-like_MBL-fold"/>
    <property type="match status" value="1"/>
</dbReference>
<evidence type="ECO:0000313" key="7">
    <source>
        <dbReference type="Proteomes" id="UP000539985"/>
    </source>
</evidence>
<reference evidence="6 7" key="1">
    <citation type="submission" date="2020-04" db="EMBL/GenBank/DDBJ databases">
        <title>Molecular characterization of pseudomonads from Agaricus bisporus reveal novel blotch 2 pathogens in Western Europe.</title>
        <authorList>
            <person name="Taparia T."/>
            <person name="Krijger M."/>
            <person name="Haynes E."/>
            <person name="Elpinstone J.G."/>
            <person name="Noble R."/>
            <person name="Van Der Wolf J."/>
        </authorList>
    </citation>
    <scope>NUCLEOTIDE SEQUENCE [LARGE SCALE GENOMIC DNA]</scope>
    <source>
        <strain evidence="6 7">H7001</strain>
    </source>
</reference>
<proteinExistence type="inferred from homology"/>
<dbReference type="GO" id="GO:0046872">
    <property type="term" value="F:metal ion binding"/>
    <property type="evidence" value="ECO:0007669"/>
    <property type="project" value="UniProtKB-KW"/>
</dbReference>
<comment type="caution">
    <text evidence="6">The sequence shown here is derived from an EMBL/GenBank/DDBJ whole genome shotgun (WGS) entry which is preliminary data.</text>
</comment>
<dbReference type="InterPro" id="IPR001279">
    <property type="entry name" value="Metallo-B-lactamas"/>
</dbReference>
<evidence type="ECO:0000256" key="2">
    <source>
        <dbReference type="ARBA" id="ARBA00022723"/>
    </source>
</evidence>
<evidence type="ECO:0000256" key="4">
    <source>
        <dbReference type="ARBA" id="ARBA00022833"/>
    </source>
</evidence>